<protein>
    <recommendedName>
        <fullName evidence="4">Chaplin domain-containing protein</fullName>
    </recommendedName>
</protein>
<sequence length="85" mass="8593">MLKKLTAFGLVAGAAMGALLSATPAQAHGWDINASEQQYNQDLQVIPVCVANNNIGALIGVNVPILSPQTSGDCATGATGTNVDL</sequence>
<evidence type="ECO:0008006" key="4">
    <source>
        <dbReference type="Google" id="ProtNLM"/>
    </source>
</evidence>
<dbReference type="Proteomes" id="UP001596540">
    <property type="component" value="Unassembled WGS sequence"/>
</dbReference>
<name>A0ABW2KJ22_9ACTN</name>
<feature type="signal peptide" evidence="1">
    <location>
        <begin position="1"/>
        <end position="27"/>
    </location>
</feature>
<organism evidence="2 3">
    <name type="scientific">Marinactinospora rubrisoli</name>
    <dbReference type="NCBI Taxonomy" id="2715399"/>
    <lineage>
        <taxon>Bacteria</taxon>
        <taxon>Bacillati</taxon>
        <taxon>Actinomycetota</taxon>
        <taxon>Actinomycetes</taxon>
        <taxon>Streptosporangiales</taxon>
        <taxon>Nocardiopsidaceae</taxon>
        <taxon>Marinactinospora</taxon>
    </lineage>
</organism>
<evidence type="ECO:0000313" key="2">
    <source>
        <dbReference type="EMBL" id="MFC7329334.1"/>
    </source>
</evidence>
<keyword evidence="1" id="KW-0732">Signal</keyword>
<evidence type="ECO:0000256" key="1">
    <source>
        <dbReference type="SAM" id="SignalP"/>
    </source>
</evidence>
<accession>A0ABW2KJ22</accession>
<keyword evidence="3" id="KW-1185">Reference proteome</keyword>
<gene>
    <name evidence="2" type="ORF">ACFQRF_16485</name>
</gene>
<comment type="caution">
    <text evidence="2">The sequence shown here is derived from an EMBL/GenBank/DDBJ whole genome shotgun (WGS) entry which is preliminary data.</text>
</comment>
<feature type="chain" id="PRO_5045693206" description="Chaplin domain-containing protein" evidence="1">
    <location>
        <begin position="28"/>
        <end position="85"/>
    </location>
</feature>
<evidence type="ECO:0000313" key="3">
    <source>
        <dbReference type="Proteomes" id="UP001596540"/>
    </source>
</evidence>
<dbReference type="EMBL" id="JBHTBH010000007">
    <property type="protein sequence ID" value="MFC7329334.1"/>
    <property type="molecule type" value="Genomic_DNA"/>
</dbReference>
<proteinExistence type="predicted"/>
<reference evidence="3" key="1">
    <citation type="journal article" date="2019" name="Int. J. Syst. Evol. Microbiol.">
        <title>The Global Catalogue of Microorganisms (GCM) 10K type strain sequencing project: providing services to taxonomists for standard genome sequencing and annotation.</title>
        <authorList>
            <consortium name="The Broad Institute Genomics Platform"/>
            <consortium name="The Broad Institute Genome Sequencing Center for Infectious Disease"/>
            <person name="Wu L."/>
            <person name="Ma J."/>
        </authorList>
    </citation>
    <scope>NUCLEOTIDE SEQUENCE [LARGE SCALE GENOMIC DNA]</scope>
    <source>
        <strain evidence="3">CGMCC 4.7382</strain>
    </source>
</reference>
<dbReference type="RefSeq" id="WP_379871981.1">
    <property type="nucleotide sequence ID" value="NZ_JBHTBH010000007.1"/>
</dbReference>